<evidence type="ECO:0000256" key="1">
    <source>
        <dbReference type="SAM" id="MobiDB-lite"/>
    </source>
</evidence>
<feature type="region of interest" description="Disordered" evidence="1">
    <location>
        <begin position="1"/>
        <end position="40"/>
    </location>
</feature>
<gene>
    <name evidence="2" type="ORF">F8B43_5367</name>
</gene>
<evidence type="ECO:0000313" key="2">
    <source>
        <dbReference type="EMBL" id="KAB7782612.1"/>
    </source>
</evidence>
<proteinExistence type="predicted"/>
<evidence type="ECO:0000313" key="3">
    <source>
        <dbReference type="Proteomes" id="UP000469949"/>
    </source>
</evidence>
<dbReference type="Proteomes" id="UP000469949">
    <property type="component" value="Unassembled WGS sequence"/>
</dbReference>
<accession>A0A833J2U8</accession>
<sequence length="40" mass="4268">MPARWISRNKKGPRGTLHAPPTGPVGLEIKPAPSVALPLR</sequence>
<dbReference type="EMBL" id="WEKV01000020">
    <property type="protein sequence ID" value="KAB7782612.1"/>
    <property type="molecule type" value="Genomic_DNA"/>
</dbReference>
<comment type="caution">
    <text evidence="2">The sequence shown here is derived from an EMBL/GenBank/DDBJ whole genome shotgun (WGS) entry which is preliminary data.</text>
</comment>
<dbReference type="AlphaFoldDB" id="A0A833J2U8"/>
<reference evidence="2 3" key="1">
    <citation type="submission" date="2019-10" db="EMBL/GenBank/DDBJ databases">
        <title>Draft Genome Sequence of the Caffeine Degrading Methylotroph Methylorubrum populi PINKEL.</title>
        <authorList>
            <person name="Dawson S.C."/>
            <person name="Zhang X."/>
            <person name="Wright M.E."/>
            <person name="Sharma G."/>
            <person name="Langner J.T."/>
            <person name="Ditty J.L."/>
            <person name="Subuyuj G.A."/>
        </authorList>
    </citation>
    <scope>NUCLEOTIDE SEQUENCE [LARGE SCALE GENOMIC DNA]</scope>
    <source>
        <strain evidence="2 3">Pinkel</strain>
    </source>
</reference>
<organism evidence="2 3">
    <name type="scientific">Methylorubrum populi</name>
    <dbReference type="NCBI Taxonomy" id="223967"/>
    <lineage>
        <taxon>Bacteria</taxon>
        <taxon>Pseudomonadati</taxon>
        <taxon>Pseudomonadota</taxon>
        <taxon>Alphaproteobacteria</taxon>
        <taxon>Hyphomicrobiales</taxon>
        <taxon>Methylobacteriaceae</taxon>
        <taxon>Methylorubrum</taxon>
    </lineage>
</organism>
<name>A0A833J2U8_9HYPH</name>
<protein>
    <submittedName>
        <fullName evidence="2">Uncharacterized protein</fullName>
    </submittedName>
</protein>